<dbReference type="InterPro" id="IPR001005">
    <property type="entry name" value="SANT/Myb"/>
</dbReference>
<dbReference type="InterPro" id="IPR014012">
    <property type="entry name" value="HSA_dom"/>
</dbReference>
<dbReference type="OrthoDB" id="372624at2759"/>
<feature type="compositionally biased region" description="Low complexity" evidence="2">
    <location>
        <begin position="1183"/>
        <end position="1195"/>
    </location>
</feature>
<keyword evidence="1" id="KW-0156">Chromatin regulator</keyword>
<feature type="compositionally biased region" description="Low complexity" evidence="2">
    <location>
        <begin position="1596"/>
        <end position="1626"/>
    </location>
</feature>
<feature type="region of interest" description="Disordered" evidence="2">
    <location>
        <begin position="1782"/>
        <end position="1811"/>
    </location>
</feature>
<reference evidence="5 6" key="1">
    <citation type="journal article" date="2017" name="Nature">
        <title>The Apostasia genome and the evolution of orchids.</title>
        <authorList>
            <person name="Zhang G.Q."/>
            <person name="Liu K.W."/>
            <person name="Li Z."/>
            <person name="Lohaus R."/>
            <person name="Hsiao Y.Y."/>
            <person name="Niu S.C."/>
            <person name="Wang J.Y."/>
            <person name="Lin Y.C."/>
            <person name="Xu Q."/>
            <person name="Chen L.J."/>
            <person name="Yoshida K."/>
            <person name="Fujiwara S."/>
            <person name="Wang Z.W."/>
            <person name="Zhang Y.Q."/>
            <person name="Mitsuda N."/>
            <person name="Wang M."/>
            <person name="Liu G.H."/>
            <person name="Pecoraro L."/>
            <person name="Huang H.X."/>
            <person name="Xiao X.J."/>
            <person name="Lin M."/>
            <person name="Wu X.Y."/>
            <person name="Wu W.L."/>
            <person name="Chen Y.Y."/>
            <person name="Chang S.B."/>
            <person name="Sakamoto S."/>
            <person name="Ohme-Takagi M."/>
            <person name="Yagi M."/>
            <person name="Zeng S.J."/>
            <person name="Shen C.Y."/>
            <person name="Yeh C.M."/>
            <person name="Luo Y.B."/>
            <person name="Tsai W.C."/>
            <person name="Van de Peer Y."/>
            <person name="Liu Z.J."/>
        </authorList>
    </citation>
    <scope>NUCLEOTIDE SEQUENCE [LARGE SCALE GENOMIC DNA]</scope>
    <source>
        <strain evidence="6">cv. Shenzhen</strain>
        <tissue evidence="5">Stem</tissue>
    </source>
</reference>
<feature type="region of interest" description="Disordered" evidence="2">
    <location>
        <begin position="1174"/>
        <end position="1205"/>
    </location>
</feature>
<dbReference type="PANTHER" id="PTHR46774:SF3">
    <property type="entry name" value="CHROMATIN MODIFICATION-RELATED PROTEIN EAF1 A-RELATED"/>
    <property type="match status" value="1"/>
</dbReference>
<feature type="region of interest" description="Disordered" evidence="2">
    <location>
        <begin position="1855"/>
        <end position="1917"/>
    </location>
</feature>
<dbReference type="GO" id="GO:0016787">
    <property type="term" value="F:hydrolase activity"/>
    <property type="evidence" value="ECO:0007669"/>
    <property type="project" value="UniProtKB-KW"/>
</dbReference>
<dbReference type="EMBL" id="KZ451908">
    <property type="protein sequence ID" value="PKA63353.1"/>
    <property type="molecule type" value="Genomic_DNA"/>
</dbReference>
<gene>
    <name evidence="5" type="ORF">AXF42_Ash005248</name>
</gene>
<dbReference type="EC" id="3.6.4.-" evidence="5"/>
<feature type="compositionally biased region" description="Polar residues" evidence="2">
    <location>
        <begin position="498"/>
        <end position="512"/>
    </location>
</feature>
<evidence type="ECO:0000313" key="5">
    <source>
        <dbReference type="EMBL" id="PKA63353.1"/>
    </source>
</evidence>
<feature type="region of interest" description="Disordered" evidence="2">
    <location>
        <begin position="104"/>
        <end position="149"/>
    </location>
</feature>
<dbReference type="PANTHER" id="PTHR46774">
    <property type="entry name" value="CHROMATIN MODIFICATION-RELATED PROTEIN EAF1 A-RELATED"/>
    <property type="match status" value="1"/>
</dbReference>
<protein>
    <submittedName>
        <fullName evidence="5">E1A-binding protein p400</fullName>
        <ecNumber evidence="5">3.6.4.-</ecNumber>
    </submittedName>
</protein>
<keyword evidence="5" id="KW-0378">Hydrolase</keyword>
<feature type="compositionally biased region" description="Low complexity" evidence="2">
    <location>
        <begin position="1870"/>
        <end position="1889"/>
    </location>
</feature>
<keyword evidence="6" id="KW-1185">Reference proteome</keyword>
<dbReference type="GO" id="GO:0035267">
    <property type="term" value="C:NuA4 histone acetyltransferase complex"/>
    <property type="evidence" value="ECO:0007669"/>
    <property type="project" value="InterPro"/>
</dbReference>
<feature type="region of interest" description="Disordered" evidence="2">
    <location>
        <begin position="930"/>
        <end position="960"/>
    </location>
</feature>
<dbReference type="Proteomes" id="UP000236161">
    <property type="component" value="Unassembled WGS sequence"/>
</dbReference>
<dbReference type="SMART" id="SM00573">
    <property type="entry name" value="HSA"/>
    <property type="match status" value="1"/>
</dbReference>
<dbReference type="PROSITE" id="PS51204">
    <property type="entry name" value="HSA"/>
    <property type="match status" value="1"/>
</dbReference>
<feature type="region of interest" description="Disordered" evidence="2">
    <location>
        <begin position="1536"/>
        <end position="1563"/>
    </location>
</feature>
<feature type="region of interest" description="Disordered" evidence="2">
    <location>
        <begin position="1471"/>
        <end position="1491"/>
    </location>
</feature>
<accession>A0A2I0B6C6</accession>
<feature type="compositionally biased region" description="Low complexity" evidence="2">
    <location>
        <begin position="1798"/>
        <end position="1811"/>
    </location>
</feature>
<evidence type="ECO:0000313" key="6">
    <source>
        <dbReference type="Proteomes" id="UP000236161"/>
    </source>
</evidence>
<organism evidence="5 6">
    <name type="scientific">Apostasia shenzhenica</name>
    <dbReference type="NCBI Taxonomy" id="1088818"/>
    <lineage>
        <taxon>Eukaryota</taxon>
        <taxon>Viridiplantae</taxon>
        <taxon>Streptophyta</taxon>
        <taxon>Embryophyta</taxon>
        <taxon>Tracheophyta</taxon>
        <taxon>Spermatophyta</taxon>
        <taxon>Magnoliopsida</taxon>
        <taxon>Liliopsida</taxon>
        <taxon>Asparagales</taxon>
        <taxon>Orchidaceae</taxon>
        <taxon>Apostasioideae</taxon>
        <taxon>Apostasia</taxon>
    </lineage>
</organism>
<feature type="domain" description="Myb-like" evidence="3">
    <location>
        <begin position="1117"/>
        <end position="1178"/>
    </location>
</feature>
<feature type="region of interest" description="Disordered" evidence="2">
    <location>
        <begin position="410"/>
        <end position="458"/>
    </location>
</feature>
<feature type="region of interest" description="Disordered" evidence="2">
    <location>
        <begin position="1315"/>
        <end position="1356"/>
    </location>
</feature>
<dbReference type="GO" id="GO:0006325">
    <property type="term" value="P:chromatin organization"/>
    <property type="evidence" value="ECO:0007669"/>
    <property type="project" value="UniProtKB-KW"/>
</dbReference>
<feature type="compositionally biased region" description="Low complexity" evidence="2">
    <location>
        <begin position="1642"/>
        <end position="1660"/>
    </location>
</feature>
<feature type="compositionally biased region" description="Low complexity" evidence="2">
    <location>
        <begin position="1577"/>
        <end position="1586"/>
    </location>
</feature>
<dbReference type="InterPro" id="IPR044798">
    <property type="entry name" value="EAF1A/B"/>
</dbReference>
<dbReference type="PROSITE" id="PS50090">
    <property type="entry name" value="MYB_LIKE"/>
    <property type="match status" value="1"/>
</dbReference>
<dbReference type="Pfam" id="PF13921">
    <property type="entry name" value="Myb_DNA-bind_6"/>
    <property type="match status" value="1"/>
</dbReference>
<feature type="domain" description="HSA" evidence="4">
    <location>
        <begin position="570"/>
        <end position="645"/>
    </location>
</feature>
<feature type="region of interest" description="Disordered" evidence="2">
    <location>
        <begin position="1576"/>
        <end position="1668"/>
    </location>
</feature>
<feature type="region of interest" description="Disordered" evidence="2">
    <location>
        <begin position="470"/>
        <end position="517"/>
    </location>
</feature>
<evidence type="ECO:0000259" key="4">
    <source>
        <dbReference type="PROSITE" id="PS51204"/>
    </source>
</evidence>
<evidence type="ECO:0000256" key="2">
    <source>
        <dbReference type="SAM" id="MobiDB-lite"/>
    </source>
</evidence>
<feature type="compositionally biased region" description="Polar residues" evidence="2">
    <location>
        <begin position="1320"/>
        <end position="1350"/>
    </location>
</feature>
<dbReference type="STRING" id="1088818.A0A2I0B6C6"/>
<feature type="compositionally biased region" description="Polar residues" evidence="2">
    <location>
        <begin position="930"/>
        <end position="953"/>
    </location>
</feature>
<proteinExistence type="predicted"/>
<feature type="compositionally biased region" description="Polar residues" evidence="2">
    <location>
        <begin position="442"/>
        <end position="453"/>
    </location>
</feature>
<feature type="compositionally biased region" description="Polar residues" evidence="2">
    <location>
        <begin position="1706"/>
        <end position="1741"/>
    </location>
</feature>
<feature type="region of interest" description="Disordered" evidence="2">
    <location>
        <begin position="1706"/>
        <end position="1754"/>
    </location>
</feature>
<name>A0A2I0B6C6_9ASPA</name>
<evidence type="ECO:0000259" key="3">
    <source>
        <dbReference type="PROSITE" id="PS50090"/>
    </source>
</evidence>
<dbReference type="Pfam" id="PF07529">
    <property type="entry name" value="HSA"/>
    <property type="match status" value="1"/>
</dbReference>
<evidence type="ECO:0000256" key="1">
    <source>
        <dbReference type="ARBA" id="ARBA00022853"/>
    </source>
</evidence>
<sequence length="1917" mass="209326">MHGQFPGFAIVVNTEVDFMGGIIDFGVGTDTRSSPRHVAIAKAQEELRMEFDVREERRRELEFLEKGGNPLDFKFGRTASLSVQSTSFTNPLVENEAKGSLALAASPHGDSVESSGQPGGSVDREPNTADNLLLLDGDNSIPGGEKYMKRTGRRGNVALLEHSSRTDGCNTRLLDDSVIFGLGAKGQAYARRNRSRSSRDSHVNKSPILPLSSAYVKDAKESHGGLHAEEHAVSFISNSKPASSNAKTATKTFASEDQVELEIAGEQAPHVSLSTSKDELQGAPVRIHEKLLDFDHAAPVKRSTANNIAEPLIERDDSTTVSYLSVLPQVTEDSRSIIHDIFNGYSASDNVIHMSKDNVDGKNIVSRTAGNVQIINTNRDDHHVSTGCNQSYIVIDDYLQSRAGGNLAVQSREQGACQGPSDYSSAREKSKLAASASDVPSIHTSRSSQTNASDSKDQFKAESMICNKVDEHGEERPLLNTESVENKSPENPLGDDSLATNKSGVGTNSTPGSIHEPSATIYQKNASTTPEIVKGEASQLKFVKKVHEDAILKEARLIEANLKRAGVLPFSSRSLERQKKCHWDFVLEEMAWMANDFMQENLWKRTAAAQVSHFIASNGRSKFLQENLCRKQRNVARTLAKAVMQFWHSANVFSSGNEASTNNKKDFVMEMCKSTNIGSVDITEDQCLQNLPKDKYITEIYRDFSQQGILKGILQQGIHGYAIRLLQYMANVSNDPLLPEAPCTPDRINDACILKISCGDQLSEECLFYEVPPGAVHCYRELVEFHSNHKKMDSCAHRLEYQASLCDSIADGSRDSAFEEDEGETGTDILLGESRGNFSFKVSNKKMKKVQQKSYNQRLREVGTDLSYEPSVDWKFANQSVLISGKRPSPSTVNVGAVPTKRLRTAPRQRMTCPYSTGVPGALQITSKTDVSSGDTCSLQDDQSSLHSGSQPRKNMEVESTVDFERQLPFDGSEISSKSKKIKKPKHFGYKHSLNLADSSLLIIPGNASLYEQGMQVDSMVHHDQRDQMKRRLDNQQFESNGNAGFYGQHVSKKPKLVKHTDFHEPAGGSIRSPAASQMSNMSNSNKLIRIINSRDRGRKHKAMKMAAGQAGSGTTWSMFEDQALVVLVHDMGLNWELVSDALNSTLHFKALTYLHSFKLQCIYRKPKECKERHKSLMDRSASDGADSAEDSGSSQPYPSTLPGIPKGSARQLFQRLQGPMEEDTLKAHFEKIILIGQRLHSSRTQNGSQELKQIIPAHSSHVFALSQACPNNLSGPILSPLDFCDTVNSSSDSPSIGYPGSHANGIAVAGQPGSLASPLPTSTGNVILQGSSTITHGNGLSLPSPSANTPPRDPQRYIVPRSTTILVDDQQRLQQYNQMYSGRNMQQSGVSVPAPSPSRVDRGVRMLHGGSGMGIMCGANRSMPITRPGFQGISSSGMLNMASSTNMLSSNGVGLPNPVSVQSGVVSVPGNTVLRPRDSLQIPRPGQSTEEHRPIMIQELPMQVSQVNAPAVTTFNNMSAPFSNAIVPPVQTFPVQHQSHQISHMHGNPHHPHIQGTNHASTQQQAYIRFTKERQLQQQMMPQSQHSYSNSTPTSSMQNNSQLQLQNQSSPIASLSPSPSQLKQQNTPRNPPQSGGAVSPQIMKQRQRQQVEQQHQQPRNVPQAQQPKIMKSLGRGSMLMHQNLPDASNVGGVPAASKSQMQLNQGSFFSGSTGLKPNLPQPTSQQKLYSSRLHTQSLKQSPAVPSHQDNNQTSLQVTPSISLIPSQPSLPSNMQRIAIQHNRQSKADGRMQSTQMTPPTSVPDSVSSTAVFSSGAQSSFEASTLSQTVGIGSSPQENLTGCEQLVQRQLSGNINIHGHDAGGQWQHTKQSPLPSQQQQKQLLHSKQSPSPPQPQQQHKHGLQGSLYAKSSNAGLG</sequence>